<evidence type="ECO:0000313" key="2">
    <source>
        <dbReference type="EMBL" id="KNZ54285.1"/>
    </source>
</evidence>
<feature type="compositionally biased region" description="Basic and acidic residues" evidence="1">
    <location>
        <begin position="451"/>
        <end position="461"/>
    </location>
</feature>
<comment type="caution">
    <text evidence="2">The sequence shown here is derived from an EMBL/GenBank/DDBJ whole genome shotgun (WGS) entry which is preliminary data.</text>
</comment>
<dbReference type="OrthoDB" id="2507647at2759"/>
<organism evidence="2 3">
    <name type="scientific">Puccinia sorghi</name>
    <dbReference type="NCBI Taxonomy" id="27349"/>
    <lineage>
        <taxon>Eukaryota</taxon>
        <taxon>Fungi</taxon>
        <taxon>Dikarya</taxon>
        <taxon>Basidiomycota</taxon>
        <taxon>Pucciniomycotina</taxon>
        <taxon>Pucciniomycetes</taxon>
        <taxon>Pucciniales</taxon>
        <taxon>Pucciniaceae</taxon>
        <taxon>Puccinia</taxon>
    </lineage>
</organism>
<evidence type="ECO:0000256" key="1">
    <source>
        <dbReference type="SAM" id="MobiDB-lite"/>
    </source>
</evidence>
<feature type="region of interest" description="Disordered" evidence="1">
    <location>
        <begin position="445"/>
        <end position="499"/>
    </location>
</feature>
<feature type="region of interest" description="Disordered" evidence="1">
    <location>
        <begin position="1"/>
        <end position="64"/>
    </location>
</feature>
<feature type="compositionally biased region" description="Polar residues" evidence="1">
    <location>
        <begin position="475"/>
        <end position="492"/>
    </location>
</feature>
<protein>
    <submittedName>
        <fullName evidence="2">Uncharacterized protein</fullName>
    </submittedName>
</protein>
<feature type="compositionally biased region" description="Basic and acidic residues" evidence="1">
    <location>
        <begin position="319"/>
        <end position="335"/>
    </location>
</feature>
<accession>A0A0L6V295</accession>
<feature type="compositionally biased region" description="Basic and acidic residues" evidence="1">
    <location>
        <begin position="394"/>
        <end position="410"/>
    </location>
</feature>
<dbReference type="AlphaFoldDB" id="A0A0L6V295"/>
<feature type="compositionally biased region" description="Low complexity" evidence="1">
    <location>
        <begin position="412"/>
        <end position="426"/>
    </location>
</feature>
<proteinExistence type="predicted"/>
<feature type="region of interest" description="Disordered" evidence="1">
    <location>
        <begin position="319"/>
        <end position="426"/>
    </location>
</feature>
<feature type="compositionally biased region" description="Acidic residues" evidence="1">
    <location>
        <begin position="53"/>
        <end position="64"/>
    </location>
</feature>
<keyword evidence="3" id="KW-1185">Reference proteome</keyword>
<feature type="compositionally biased region" description="Low complexity" evidence="1">
    <location>
        <begin position="374"/>
        <end position="390"/>
    </location>
</feature>
<dbReference type="STRING" id="27349.A0A0L6V295"/>
<sequence length="536" mass="58453">MDSPFPPGQEIIPPLGSQPEHHHRPENFIDLTSEGNQDTHNSFDSENLSGNPDEADDDDDDDDDIIFTGHMAALTANIYAGYYSRHPPRVDPTPHQGFSNLTVRDSAAPQTRRPINVGGGGRFSGGQFSGFVAAGLSRFHGLLGPVTTNSNRPRPQPPQDSLHRVFSNWTHDDDFDRLDGDGLPPFRTMAGPFRGDFLSLSPRQIIAAIYDFDHTAHPQESLPPSYKEQDSHPLKIKSGFSKEIIPLDREVLSVDSDSHSHPQLEKQELRPVCASCDEELLMGQDSCAGGSLDGRRPWILACGHVVDSRCLEQAKIRARENKLESHQSKKTRSAERVSASHYQTRASRPSRSNPVADTPAKLVNHNNKRRKISSTHSTQASPSSTSQAVSDLASQRKERADAREARKSIEFSKPLSSHLSDSHLPTHSTETALAANVYATATTKNVKGKGKAKEEANHDPLTECSSSIIIPPTPNTAQPCTKTAPTARTNQAKKPAVGPAAPFDSWIKCPVKGCRGAKGDLLAPPGSKNAPWEMFV</sequence>
<feature type="compositionally biased region" description="Polar residues" evidence="1">
    <location>
        <begin position="340"/>
        <end position="355"/>
    </location>
</feature>
<evidence type="ECO:0000313" key="3">
    <source>
        <dbReference type="Proteomes" id="UP000037035"/>
    </source>
</evidence>
<dbReference type="Proteomes" id="UP000037035">
    <property type="component" value="Unassembled WGS sequence"/>
</dbReference>
<reference evidence="2 3" key="1">
    <citation type="submission" date="2015-08" db="EMBL/GenBank/DDBJ databases">
        <title>Next Generation Sequencing and Analysis of the Genome of Puccinia sorghi L Schw, the Causal Agent of Maize Common Rust.</title>
        <authorList>
            <person name="Rochi L."/>
            <person name="Burguener G."/>
            <person name="Darino M."/>
            <person name="Turjanski A."/>
            <person name="Kreff E."/>
            <person name="Dieguez M.J."/>
            <person name="Sacco F."/>
        </authorList>
    </citation>
    <scope>NUCLEOTIDE SEQUENCE [LARGE SCALE GENOMIC DNA]</scope>
    <source>
        <strain evidence="2 3">RO10H11247</strain>
    </source>
</reference>
<name>A0A0L6V295_9BASI</name>
<dbReference type="VEuPathDB" id="FungiDB:VP01_2988g3"/>
<feature type="compositionally biased region" description="Polar residues" evidence="1">
    <location>
        <begin position="33"/>
        <end position="50"/>
    </location>
</feature>
<dbReference type="EMBL" id="LAVV01007932">
    <property type="protein sequence ID" value="KNZ54285.1"/>
    <property type="molecule type" value="Genomic_DNA"/>
</dbReference>
<gene>
    <name evidence="2" type="ORF">VP01_2988g3</name>
</gene>